<keyword evidence="4" id="KW-1185">Reference proteome</keyword>
<evidence type="ECO:0000313" key="3">
    <source>
        <dbReference type="Proteomes" id="UP000663842"/>
    </source>
</evidence>
<dbReference type="EMBL" id="CAJOBF010003969">
    <property type="protein sequence ID" value="CAF4118061.1"/>
    <property type="molecule type" value="Genomic_DNA"/>
</dbReference>
<accession>A0A819W0B7</accession>
<organism evidence="1 3">
    <name type="scientific">Rotaria magnacalcarata</name>
    <dbReference type="NCBI Taxonomy" id="392030"/>
    <lineage>
        <taxon>Eukaryota</taxon>
        <taxon>Metazoa</taxon>
        <taxon>Spiralia</taxon>
        <taxon>Gnathifera</taxon>
        <taxon>Rotifera</taxon>
        <taxon>Eurotatoria</taxon>
        <taxon>Bdelloidea</taxon>
        <taxon>Philodinida</taxon>
        <taxon>Philodinidae</taxon>
        <taxon>Rotaria</taxon>
    </lineage>
</organism>
<name>A0A819W0B7_9BILA</name>
<dbReference type="AlphaFoldDB" id="A0A819W0B7"/>
<sequence length="69" mass="7705">MTTSKKVESNFSGGGDKRCMSITEQYQRVAIKISDHFDLPDELKEAVDLFDSVCCLSDEFIVISVSKIV</sequence>
<evidence type="ECO:0000313" key="2">
    <source>
        <dbReference type="EMBL" id="CAF4168053.1"/>
    </source>
</evidence>
<dbReference type="EMBL" id="CAJOBG010005861">
    <property type="protein sequence ID" value="CAF4168053.1"/>
    <property type="molecule type" value="Genomic_DNA"/>
</dbReference>
<reference evidence="1" key="1">
    <citation type="submission" date="2021-02" db="EMBL/GenBank/DDBJ databases">
        <authorList>
            <person name="Nowell W R."/>
        </authorList>
    </citation>
    <scope>NUCLEOTIDE SEQUENCE</scope>
</reference>
<proteinExistence type="predicted"/>
<dbReference type="Proteomes" id="UP000663842">
    <property type="component" value="Unassembled WGS sequence"/>
</dbReference>
<evidence type="ECO:0000313" key="1">
    <source>
        <dbReference type="EMBL" id="CAF4118061.1"/>
    </source>
</evidence>
<dbReference type="Proteomes" id="UP000663866">
    <property type="component" value="Unassembled WGS sequence"/>
</dbReference>
<protein>
    <submittedName>
        <fullName evidence="1">Uncharacterized protein</fullName>
    </submittedName>
</protein>
<comment type="caution">
    <text evidence="1">The sequence shown here is derived from an EMBL/GenBank/DDBJ whole genome shotgun (WGS) entry which is preliminary data.</text>
</comment>
<evidence type="ECO:0000313" key="4">
    <source>
        <dbReference type="Proteomes" id="UP000663866"/>
    </source>
</evidence>
<gene>
    <name evidence="2" type="ORF">OVN521_LOCUS24538</name>
    <name evidence="1" type="ORF">UXM345_LOCUS23235</name>
</gene>